<dbReference type="EMBL" id="JAEHOE010000234">
    <property type="protein sequence ID" value="KAG2482305.1"/>
    <property type="molecule type" value="Genomic_DNA"/>
</dbReference>
<accession>A0A836BMT5</accession>
<reference evidence="1" key="1">
    <citation type="journal article" date="2020" name="bioRxiv">
        <title>Comparative genomics of Chlamydomonas.</title>
        <authorList>
            <person name="Craig R.J."/>
            <person name="Hasan A.R."/>
            <person name="Ness R.W."/>
            <person name="Keightley P.D."/>
        </authorList>
    </citation>
    <scope>NUCLEOTIDE SEQUENCE</scope>
    <source>
        <strain evidence="1">CCAP 11/70</strain>
    </source>
</reference>
<evidence type="ECO:0000313" key="2">
    <source>
        <dbReference type="Proteomes" id="UP000612055"/>
    </source>
</evidence>
<name>A0A836BMT5_9CHLO</name>
<sequence>TIVQHPVHKFNWTNEGRGKWGFVAMERNATIKLKLDTRVPGQPPPDPKKPQSSYILLGVAYLQSYEGMGQARVRCESGCSCSAMDFDSHSASRNVSLTNIANVAVSQHEACVVSITTLGPSKAAADAAAAAAAASAAATSAAAAKAAAAATAAASAAAANASTNATANATTNATASATTNATTNAAANTTASVTANVTANATTSASATVPSGVPVPQWSKVKLMGIVVGEEAGAQYGTVNWLRGQSHISAHELEQMAGRRRVRRQLRR</sequence>
<dbReference type="PANTHER" id="PTHR34407:SF1">
    <property type="entry name" value="SGNH HYDROLASE-TYPE ESTERASE DOMAIN-CONTAINING PROTEIN"/>
    <property type="match status" value="1"/>
</dbReference>
<keyword evidence="2" id="KW-1185">Reference proteome</keyword>
<evidence type="ECO:0000313" key="1">
    <source>
        <dbReference type="EMBL" id="KAG2482305.1"/>
    </source>
</evidence>
<proteinExistence type="predicted"/>
<dbReference type="PANTHER" id="PTHR34407">
    <property type="entry name" value="EXPRESSED PROTEIN"/>
    <property type="match status" value="1"/>
</dbReference>
<comment type="caution">
    <text evidence="1">The sequence shown here is derived from an EMBL/GenBank/DDBJ whole genome shotgun (WGS) entry which is preliminary data.</text>
</comment>
<protein>
    <submittedName>
        <fullName evidence="1">Uncharacterized protein</fullName>
    </submittedName>
</protein>
<feature type="non-terminal residue" evidence="1">
    <location>
        <position position="1"/>
    </location>
</feature>
<dbReference type="AlphaFoldDB" id="A0A836BMT5"/>
<organism evidence="1 2">
    <name type="scientific">Edaphochlamys debaryana</name>
    <dbReference type="NCBI Taxonomy" id="47281"/>
    <lineage>
        <taxon>Eukaryota</taxon>
        <taxon>Viridiplantae</taxon>
        <taxon>Chlorophyta</taxon>
        <taxon>core chlorophytes</taxon>
        <taxon>Chlorophyceae</taxon>
        <taxon>CS clade</taxon>
        <taxon>Chlamydomonadales</taxon>
        <taxon>Chlamydomonadales incertae sedis</taxon>
        <taxon>Edaphochlamys</taxon>
    </lineage>
</organism>
<dbReference type="Proteomes" id="UP000612055">
    <property type="component" value="Unassembled WGS sequence"/>
</dbReference>
<gene>
    <name evidence="1" type="ORF">HYH03_018747</name>
</gene>
<dbReference type="OrthoDB" id="533717at2759"/>